<comment type="caution">
    <text evidence="2">The sequence shown here is derived from an EMBL/GenBank/DDBJ whole genome shotgun (WGS) entry which is preliminary data.</text>
</comment>
<proteinExistence type="predicted"/>
<dbReference type="EMBL" id="BGZK01000040">
    <property type="protein sequence ID" value="GBP10376.1"/>
    <property type="molecule type" value="Genomic_DNA"/>
</dbReference>
<dbReference type="Proteomes" id="UP000299102">
    <property type="component" value="Unassembled WGS sequence"/>
</dbReference>
<name>A0A4C1T878_EUMVA</name>
<accession>A0A4C1T878</accession>
<feature type="region of interest" description="Disordered" evidence="1">
    <location>
        <begin position="38"/>
        <end position="98"/>
    </location>
</feature>
<dbReference type="AlphaFoldDB" id="A0A4C1T878"/>
<reference evidence="2 3" key="1">
    <citation type="journal article" date="2019" name="Commun. Biol.">
        <title>The bagworm genome reveals a unique fibroin gene that provides high tensile strength.</title>
        <authorList>
            <person name="Kono N."/>
            <person name="Nakamura H."/>
            <person name="Ohtoshi R."/>
            <person name="Tomita M."/>
            <person name="Numata K."/>
            <person name="Arakawa K."/>
        </authorList>
    </citation>
    <scope>NUCLEOTIDE SEQUENCE [LARGE SCALE GENOMIC DNA]</scope>
</reference>
<evidence type="ECO:0000256" key="1">
    <source>
        <dbReference type="SAM" id="MobiDB-lite"/>
    </source>
</evidence>
<protein>
    <submittedName>
        <fullName evidence="2">Uncharacterized protein</fullName>
    </submittedName>
</protein>
<sequence length="98" mass="10549">MSVVSCGSMGNECHLVLKDKTTISIRSQYDLISSIKTKDSAPTDHSVGMGSTNGSVEGRRRGVKGRFGLRTQHLRIIEQERAAPTDTSGKGDTARRSA</sequence>
<gene>
    <name evidence="2" type="ORF">EVAR_5687_1</name>
</gene>
<organism evidence="2 3">
    <name type="scientific">Eumeta variegata</name>
    <name type="common">Bagworm moth</name>
    <name type="synonym">Eumeta japonica</name>
    <dbReference type="NCBI Taxonomy" id="151549"/>
    <lineage>
        <taxon>Eukaryota</taxon>
        <taxon>Metazoa</taxon>
        <taxon>Ecdysozoa</taxon>
        <taxon>Arthropoda</taxon>
        <taxon>Hexapoda</taxon>
        <taxon>Insecta</taxon>
        <taxon>Pterygota</taxon>
        <taxon>Neoptera</taxon>
        <taxon>Endopterygota</taxon>
        <taxon>Lepidoptera</taxon>
        <taxon>Glossata</taxon>
        <taxon>Ditrysia</taxon>
        <taxon>Tineoidea</taxon>
        <taxon>Psychidae</taxon>
        <taxon>Oiketicinae</taxon>
        <taxon>Eumeta</taxon>
    </lineage>
</organism>
<keyword evidence="3" id="KW-1185">Reference proteome</keyword>
<evidence type="ECO:0000313" key="3">
    <source>
        <dbReference type="Proteomes" id="UP000299102"/>
    </source>
</evidence>
<evidence type="ECO:0000313" key="2">
    <source>
        <dbReference type="EMBL" id="GBP10376.1"/>
    </source>
</evidence>